<evidence type="ECO:0000313" key="3">
    <source>
        <dbReference type="Proteomes" id="UP000231742"/>
    </source>
</evidence>
<dbReference type="PANTHER" id="PTHR13170:SF16">
    <property type="entry name" value="PROTEIN O-GLCNACASE"/>
    <property type="match status" value="1"/>
</dbReference>
<dbReference type="OrthoDB" id="8593648at2"/>
<dbReference type="Gene3D" id="3.40.630.30">
    <property type="match status" value="1"/>
</dbReference>
<gene>
    <name evidence="2" type="ORF">CLV85_0295</name>
</gene>
<dbReference type="SUPFAM" id="SSF55729">
    <property type="entry name" value="Acyl-CoA N-acyltransferases (Nat)"/>
    <property type="match status" value="1"/>
</dbReference>
<dbReference type="InterPro" id="IPR000182">
    <property type="entry name" value="GNAT_dom"/>
</dbReference>
<dbReference type="EMBL" id="PGFH01000001">
    <property type="protein sequence ID" value="PJJ81125.1"/>
    <property type="molecule type" value="Genomic_DNA"/>
</dbReference>
<evidence type="ECO:0000313" key="2">
    <source>
        <dbReference type="EMBL" id="PJJ81125.1"/>
    </source>
</evidence>
<dbReference type="AlphaFoldDB" id="A0A2M9D5Y2"/>
<dbReference type="GO" id="GO:0016747">
    <property type="term" value="F:acyltransferase activity, transferring groups other than amino-acyl groups"/>
    <property type="evidence" value="ECO:0007669"/>
    <property type="project" value="InterPro"/>
</dbReference>
<dbReference type="InterPro" id="IPR051822">
    <property type="entry name" value="Glycosyl_Hydrolase_84"/>
</dbReference>
<proteinExistence type="predicted"/>
<keyword evidence="2" id="KW-0808">Transferase</keyword>
<dbReference type="PROSITE" id="PS51186">
    <property type="entry name" value="GNAT"/>
    <property type="match status" value="1"/>
</dbReference>
<keyword evidence="3" id="KW-1185">Reference proteome</keyword>
<reference evidence="2 3" key="1">
    <citation type="submission" date="2017-11" db="EMBL/GenBank/DDBJ databases">
        <title>Genomic Encyclopedia of Archaeal and Bacterial Type Strains, Phase II (KMG-II): From Individual Species to Whole Genera.</title>
        <authorList>
            <person name="Goeker M."/>
        </authorList>
    </citation>
    <scope>NUCLEOTIDE SEQUENCE [LARGE SCALE GENOMIC DNA]</scope>
    <source>
        <strain evidence="2 3">DSM 16400</strain>
    </source>
</reference>
<protein>
    <submittedName>
        <fullName evidence="2">Acetyltransferase (GNAT) family protein</fullName>
    </submittedName>
</protein>
<dbReference type="InterPro" id="IPR016181">
    <property type="entry name" value="Acyl_CoA_acyltransferase"/>
</dbReference>
<dbReference type="RefSeq" id="WP_100387838.1">
    <property type="nucleotide sequence ID" value="NZ_BMZU01000001.1"/>
</dbReference>
<dbReference type="PANTHER" id="PTHR13170">
    <property type="entry name" value="O-GLCNACASE"/>
    <property type="match status" value="1"/>
</dbReference>
<dbReference type="Pfam" id="PF00583">
    <property type="entry name" value="Acetyltransf_1"/>
    <property type="match status" value="1"/>
</dbReference>
<dbReference type="GO" id="GO:0016231">
    <property type="term" value="F:beta-N-acetylglucosaminidase activity"/>
    <property type="evidence" value="ECO:0007669"/>
    <property type="project" value="TreeGrafter"/>
</dbReference>
<dbReference type="GO" id="GO:0009100">
    <property type="term" value="P:glycoprotein metabolic process"/>
    <property type="evidence" value="ECO:0007669"/>
    <property type="project" value="TreeGrafter"/>
</dbReference>
<dbReference type="CDD" id="cd04301">
    <property type="entry name" value="NAT_SF"/>
    <property type="match status" value="1"/>
</dbReference>
<evidence type="ECO:0000259" key="1">
    <source>
        <dbReference type="PROSITE" id="PS51186"/>
    </source>
</evidence>
<feature type="domain" description="N-acetyltransferase" evidence="1">
    <location>
        <begin position="64"/>
        <end position="197"/>
    </location>
</feature>
<dbReference type="Proteomes" id="UP000231742">
    <property type="component" value="Unassembled WGS sequence"/>
</dbReference>
<comment type="caution">
    <text evidence="2">The sequence shown here is derived from an EMBL/GenBank/DDBJ whole genome shotgun (WGS) entry which is preliminary data.</text>
</comment>
<sequence length="197" mass="21320">MSNIRPAGLFDLPGTYRVCLQTADAGADGSALFTNPDLLGHIYVGPYLVGAPDLAFVIADELGVAGYVLGAADTREFEQWQEREWWPVLREQYPATSGSSLDDELISHLHSPVTAPAAAVENHPAHLHIDLLPRVQGTGAGRAMMETLFTALRARGVRGVHLDVGDDNHNAISFYRHLGFVELARGADSIYLGMELS</sequence>
<accession>A0A2M9D5Y2</accession>
<organism evidence="2 3">
    <name type="scientific">Salinibacterium amurskyense</name>
    <dbReference type="NCBI Taxonomy" id="205941"/>
    <lineage>
        <taxon>Bacteria</taxon>
        <taxon>Bacillati</taxon>
        <taxon>Actinomycetota</taxon>
        <taxon>Actinomycetes</taxon>
        <taxon>Micrococcales</taxon>
        <taxon>Microbacteriaceae</taxon>
        <taxon>Salinibacterium</taxon>
    </lineage>
</organism>
<name>A0A2M9D5Y2_9MICO</name>